<gene>
    <name evidence="1" type="ORF">P9A14_06610</name>
</gene>
<organism evidence="1 2">
    <name type="scientific">Gordonia hongkongensis</name>
    <dbReference type="NCBI Taxonomy" id="1701090"/>
    <lineage>
        <taxon>Bacteria</taxon>
        <taxon>Bacillati</taxon>
        <taxon>Actinomycetota</taxon>
        <taxon>Actinomycetes</taxon>
        <taxon>Mycobacteriales</taxon>
        <taxon>Gordoniaceae</taxon>
        <taxon>Gordonia</taxon>
    </lineage>
</organism>
<proteinExistence type="predicted"/>
<name>A0AAX3TBK9_9ACTN</name>
<evidence type="ECO:0000313" key="1">
    <source>
        <dbReference type="EMBL" id="WFP26168.1"/>
    </source>
</evidence>
<evidence type="ECO:0008006" key="3">
    <source>
        <dbReference type="Google" id="ProtNLM"/>
    </source>
</evidence>
<evidence type="ECO:0000313" key="2">
    <source>
        <dbReference type="Proteomes" id="UP001213504"/>
    </source>
</evidence>
<protein>
    <recommendedName>
        <fullName evidence="3">DUF302 domain-containing protein</fullName>
    </recommendedName>
</protein>
<dbReference type="EMBL" id="CP121270">
    <property type="protein sequence ID" value="WFP26168.1"/>
    <property type="molecule type" value="Genomic_DNA"/>
</dbReference>
<sequence length="161" mass="16961">MGLPAYQRTTVRADLSDLPADVAATLRDHADSTQLTVTDDLPGWITRSINPPSTTFFGKLFGRRSNPVDPDSEHQTLIVLHPTHLIVVVSGAERGVSALSCPLAVASMSSTPYVPESDGFSVTGFAGHEGRPGSFYLGTGEPAGTECREAVRSAIVAAKNP</sequence>
<dbReference type="Proteomes" id="UP001213504">
    <property type="component" value="Chromosome"/>
</dbReference>
<dbReference type="RefSeq" id="WP_165630323.1">
    <property type="nucleotide sequence ID" value="NZ_CP121270.1"/>
</dbReference>
<dbReference type="AlphaFoldDB" id="A0AAX3TBK9"/>
<reference evidence="1" key="1">
    <citation type="submission" date="2023-04" db="EMBL/GenBank/DDBJ databases">
        <title>Complete genome sequence of a phthalic acid esters degrading bacterial strain.</title>
        <authorList>
            <person name="Weng L."/>
            <person name="Jia Y."/>
            <person name="Ren L."/>
        </authorList>
    </citation>
    <scope>NUCLEOTIDE SEQUENCE</scope>
    <source>
        <strain evidence="1">RL-LY01</strain>
    </source>
</reference>
<accession>A0AAX3TBK9</accession>